<keyword evidence="2" id="KW-0812">Transmembrane</keyword>
<keyword evidence="2" id="KW-0472">Membrane</keyword>
<organism evidence="3 4">
    <name type="scientific">Orchesella dallaii</name>
    <dbReference type="NCBI Taxonomy" id="48710"/>
    <lineage>
        <taxon>Eukaryota</taxon>
        <taxon>Metazoa</taxon>
        <taxon>Ecdysozoa</taxon>
        <taxon>Arthropoda</taxon>
        <taxon>Hexapoda</taxon>
        <taxon>Collembola</taxon>
        <taxon>Entomobryomorpha</taxon>
        <taxon>Entomobryoidea</taxon>
        <taxon>Orchesellidae</taxon>
        <taxon>Orchesellinae</taxon>
        <taxon>Orchesella</taxon>
    </lineage>
</organism>
<evidence type="ECO:0000313" key="3">
    <source>
        <dbReference type="EMBL" id="CAL8100080.1"/>
    </source>
</evidence>
<protein>
    <submittedName>
        <fullName evidence="3">Uncharacterized protein</fullName>
    </submittedName>
</protein>
<accession>A0ABP1QE94</accession>
<evidence type="ECO:0000256" key="2">
    <source>
        <dbReference type="SAM" id="Phobius"/>
    </source>
</evidence>
<keyword evidence="4" id="KW-1185">Reference proteome</keyword>
<feature type="region of interest" description="Disordered" evidence="1">
    <location>
        <begin position="42"/>
        <end position="61"/>
    </location>
</feature>
<feature type="transmembrane region" description="Helical" evidence="2">
    <location>
        <begin position="12"/>
        <end position="31"/>
    </location>
</feature>
<dbReference type="EMBL" id="CAXLJM020000032">
    <property type="protein sequence ID" value="CAL8100080.1"/>
    <property type="molecule type" value="Genomic_DNA"/>
</dbReference>
<dbReference type="Proteomes" id="UP001642540">
    <property type="component" value="Unassembled WGS sequence"/>
</dbReference>
<evidence type="ECO:0000256" key="1">
    <source>
        <dbReference type="SAM" id="MobiDB-lite"/>
    </source>
</evidence>
<reference evidence="3 4" key="1">
    <citation type="submission" date="2024-08" db="EMBL/GenBank/DDBJ databases">
        <authorList>
            <person name="Cucini C."/>
            <person name="Frati F."/>
        </authorList>
    </citation>
    <scope>NUCLEOTIDE SEQUENCE [LARGE SCALE GENOMIC DNA]</scope>
</reference>
<sequence>MAFEKGSSGFPLMIIPIVAIMAVVFIINILVRRRSCDNLEMSSTREASHQEFPNPHQVNPKASGTIALDEVIPKE</sequence>
<keyword evidence="2" id="KW-1133">Transmembrane helix</keyword>
<gene>
    <name evidence="3" type="ORF">ODALV1_LOCUS10433</name>
</gene>
<evidence type="ECO:0000313" key="4">
    <source>
        <dbReference type="Proteomes" id="UP001642540"/>
    </source>
</evidence>
<name>A0ABP1QE94_9HEXA</name>
<proteinExistence type="predicted"/>
<comment type="caution">
    <text evidence="3">The sequence shown here is derived from an EMBL/GenBank/DDBJ whole genome shotgun (WGS) entry which is preliminary data.</text>
</comment>